<proteinExistence type="inferred from homology"/>
<dbReference type="Pfam" id="PF10151">
    <property type="entry name" value="TMEM214"/>
    <property type="match status" value="1"/>
</dbReference>
<evidence type="ECO:0000256" key="5">
    <source>
        <dbReference type="ARBA" id="ARBA00022703"/>
    </source>
</evidence>
<protein>
    <recommendedName>
        <fullName evidence="14">Transmembrane protein 214-A</fullName>
    </recommendedName>
</protein>
<evidence type="ECO:0000313" key="12">
    <source>
        <dbReference type="EMBL" id="KAK4883958.1"/>
    </source>
</evidence>
<comment type="subunit">
    <text evidence="3">Constitutively interacts with CASP4; required for the localization of procaspase 4 to the ER.</text>
</comment>
<dbReference type="PANTHER" id="PTHR13448">
    <property type="entry name" value="TRANSMEMBRANE PROTEIN 214"/>
    <property type="match status" value="1"/>
</dbReference>
<dbReference type="GO" id="GO:0005789">
    <property type="term" value="C:endoplasmic reticulum membrane"/>
    <property type="evidence" value="ECO:0007669"/>
    <property type="project" value="UniProtKB-SubCell"/>
</dbReference>
<dbReference type="GO" id="GO:0005794">
    <property type="term" value="C:Golgi apparatus"/>
    <property type="evidence" value="ECO:0007669"/>
    <property type="project" value="TreeGrafter"/>
</dbReference>
<keyword evidence="8" id="KW-0472">Membrane</keyword>
<evidence type="ECO:0000256" key="8">
    <source>
        <dbReference type="ARBA" id="ARBA00023136"/>
    </source>
</evidence>
<evidence type="ECO:0000256" key="6">
    <source>
        <dbReference type="ARBA" id="ARBA00022824"/>
    </source>
</evidence>
<dbReference type="PANTHER" id="PTHR13448:SF0">
    <property type="entry name" value="TRANSMEMBRANE PROTEIN 214"/>
    <property type="match status" value="1"/>
</dbReference>
<evidence type="ECO:0000256" key="11">
    <source>
        <dbReference type="SAM" id="MobiDB-lite"/>
    </source>
</evidence>
<dbReference type="AlphaFoldDB" id="A0AAN7PF17"/>
<evidence type="ECO:0000256" key="2">
    <source>
        <dbReference type="ARBA" id="ARBA00007984"/>
    </source>
</evidence>
<feature type="region of interest" description="Disordered" evidence="11">
    <location>
        <begin position="50"/>
        <end position="84"/>
    </location>
</feature>
<sequence>MSGQWEVVGRKKGKEPIANLKLEKNVVDTKKKPKNIPNIEEVLPMKQVKNLYNINKNKENEKPQNKPKSQENGMKKVQKKVEKPQAASKIKLPKSIESALNSINVEELQSLVDDRQRLFPDAPLVWLKDIVKFLSQHIPVEISDHTFSSHPEGYPLSIVPTLVRNIIEKSVKDAGKGNAQVFFDLVLALMTNDMSKNIHTVGHKLYIQYLATIHPNFVTLNLNKHVSLRTSYQNRPPIGLSILWSLGQAGLKDFHSGLKVFQEVMLPIIEMKNYSRYIVKYLISLIHRHDKVHINVDQYLLIVDVLFANYKNFPNDLKQDFQKILPKVEAMLLSNSNKGNFSTYIDPIFKKLLSNNSKVYKDELCKVLVECFYQDQNALSCWSKIYSKCLPQNVILLNYMSDRWNSISSKFNKTTLVNILNTFAATNDEMLTKKRKDAGLADCIVAVKRLRSKMVTKKKTKGFPYKFCTVVLISVIAGVIFYDIRQHGTWKNSRTFNSLKDYGVLQYYYKAINRTVDGLDWAHVKIDEQFPGYYVRVSEQVRPYGKLAKEISVLFYNAFDNLVLQKYPLLLASFEEYAPGLIEQSQHAVQSAWSNSVFYFNSAIDYLKTEVFIGQLAPENMQRVVLQAFNITQQKILESYHWIYDKVQSNIK</sequence>
<comment type="subcellular location">
    <subcellularLocation>
        <location evidence="1">Endoplasmic reticulum membrane</location>
        <topology evidence="1">Multi-pass membrane protein</topology>
    </subcellularLocation>
</comment>
<dbReference type="EMBL" id="JARPUR010000001">
    <property type="protein sequence ID" value="KAK4883958.1"/>
    <property type="molecule type" value="Genomic_DNA"/>
</dbReference>
<organism evidence="12 13">
    <name type="scientific">Aquatica leii</name>
    <dbReference type="NCBI Taxonomy" id="1421715"/>
    <lineage>
        <taxon>Eukaryota</taxon>
        <taxon>Metazoa</taxon>
        <taxon>Ecdysozoa</taxon>
        <taxon>Arthropoda</taxon>
        <taxon>Hexapoda</taxon>
        <taxon>Insecta</taxon>
        <taxon>Pterygota</taxon>
        <taxon>Neoptera</taxon>
        <taxon>Endopterygota</taxon>
        <taxon>Coleoptera</taxon>
        <taxon>Polyphaga</taxon>
        <taxon>Elateriformia</taxon>
        <taxon>Elateroidea</taxon>
        <taxon>Lampyridae</taxon>
        <taxon>Luciolinae</taxon>
        <taxon>Aquatica</taxon>
    </lineage>
</organism>
<dbReference type="GO" id="GO:0006915">
    <property type="term" value="P:apoptotic process"/>
    <property type="evidence" value="ECO:0007669"/>
    <property type="project" value="UniProtKB-KW"/>
</dbReference>
<evidence type="ECO:0000313" key="13">
    <source>
        <dbReference type="Proteomes" id="UP001353858"/>
    </source>
</evidence>
<name>A0AAN7PF17_9COLE</name>
<dbReference type="Proteomes" id="UP001353858">
    <property type="component" value="Unassembled WGS sequence"/>
</dbReference>
<evidence type="ECO:0000256" key="7">
    <source>
        <dbReference type="ARBA" id="ARBA00022989"/>
    </source>
</evidence>
<comment type="function">
    <text evidence="10">Critical mediator, in cooperation with CASP4, of endoplasmic reticulum-stress induced apoptosis. Required or the activation of CASP4 following endoplasmic reticulum stress.</text>
</comment>
<evidence type="ECO:0000256" key="3">
    <source>
        <dbReference type="ARBA" id="ARBA00011720"/>
    </source>
</evidence>
<comment type="similarity">
    <text evidence="2">Belongs to the TMEM214 family.</text>
</comment>
<evidence type="ECO:0000256" key="10">
    <source>
        <dbReference type="ARBA" id="ARBA00024938"/>
    </source>
</evidence>
<dbReference type="InterPro" id="IPR019308">
    <property type="entry name" value="TMEM214"/>
</dbReference>
<accession>A0AAN7PF17</accession>
<keyword evidence="9" id="KW-0325">Glycoprotein</keyword>
<keyword evidence="6" id="KW-0256">Endoplasmic reticulum</keyword>
<evidence type="ECO:0000256" key="9">
    <source>
        <dbReference type="ARBA" id="ARBA00023180"/>
    </source>
</evidence>
<keyword evidence="5" id="KW-0053">Apoptosis</keyword>
<evidence type="ECO:0000256" key="4">
    <source>
        <dbReference type="ARBA" id="ARBA00022692"/>
    </source>
</evidence>
<gene>
    <name evidence="12" type="ORF">RN001_000229</name>
</gene>
<keyword evidence="4" id="KW-0812">Transmembrane</keyword>
<keyword evidence="13" id="KW-1185">Reference proteome</keyword>
<comment type="caution">
    <text evidence="12">The sequence shown here is derived from an EMBL/GenBank/DDBJ whole genome shotgun (WGS) entry which is preliminary data.</text>
</comment>
<evidence type="ECO:0000256" key="1">
    <source>
        <dbReference type="ARBA" id="ARBA00004477"/>
    </source>
</evidence>
<evidence type="ECO:0008006" key="14">
    <source>
        <dbReference type="Google" id="ProtNLM"/>
    </source>
</evidence>
<reference evidence="13" key="1">
    <citation type="submission" date="2023-01" db="EMBL/GenBank/DDBJ databases">
        <title>Key to firefly adult light organ development and bioluminescence: homeobox transcription factors regulate luciferase expression and transportation to peroxisome.</title>
        <authorList>
            <person name="Fu X."/>
        </authorList>
    </citation>
    <scope>NUCLEOTIDE SEQUENCE [LARGE SCALE GENOMIC DNA]</scope>
</reference>
<keyword evidence="7" id="KW-1133">Transmembrane helix</keyword>